<keyword evidence="2" id="KW-1185">Reference proteome</keyword>
<protein>
    <submittedName>
        <fullName evidence="1">Uncharacterized protein</fullName>
    </submittedName>
</protein>
<reference evidence="1" key="1">
    <citation type="journal article" date="2023" name="Mol. Ecol. Resour.">
        <title>Chromosome-level genome assembly of a triploid poplar Populus alba 'Berolinensis'.</title>
        <authorList>
            <person name="Chen S."/>
            <person name="Yu Y."/>
            <person name="Wang X."/>
            <person name="Wang S."/>
            <person name="Zhang T."/>
            <person name="Zhou Y."/>
            <person name="He R."/>
            <person name="Meng N."/>
            <person name="Wang Y."/>
            <person name="Liu W."/>
            <person name="Liu Z."/>
            <person name="Liu J."/>
            <person name="Guo Q."/>
            <person name="Huang H."/>
            <person name="Sederoff R.R."/>
            <person name="Wang G."/>
            <person name="Qu G."/>
            <person name="Chen S."/>
        </authorList>
    </citation>
    <scope>NUCLEOTIDE SEQUENCE</scope>
    <source>
        <strain evidence="1">SC-2020</strain>
    </source>
</reference>
<gene>
    <name evidence="1" type="ORF">NC653_025408</name>
</gene>
<accession>A0AAD6MB55</accession>
<evidence type="ECO:0000313" key="2">
    <source>
        <dbReference type="Proteomes" id="UP001164929"/>
    </source>
</evidence>
<comment type="caution">
    <text evidence="1">The sequence shown here is derived from an EMBL/GenBank/DDBJ whole genome shotgun (WGS) entry which is preliminary data.</text>
</comment>
<sequence length="102" mass="11422">MEHVVCLEGIMVLSLFFQEFITQLLFITPPALTPLLTPSPRLPLPTSFGVDRDLKSTCVRRLVKSQKQELPQLSRETFMVIFCQMLLASDPGKSGISTSQEP</sequence>
<dbReference type="EMBL" id="JAQIZT010000010">
    <property type="protein sequence ID" value="KAJ6982286.1"/>
    <property type="molecule type" value="Genomic_DNA"/>
</dbReference>
<name>A0AAD6MB55_9ROSI</name>
<evidence type="ECO:0000313" key="1">
    <source>
        <dbReference type="EMBL" id="KAJ6982286.1"/>
    </source>
</evidence>
<proteinExistence type="predicted"/>
<dbReference type="Proteomes" id="UP001164929">
    <property type="component" value="Chromosome 10"/>
</dbReference>
<organism evidence="1 2">
    <name type="scientific">Populus alba x Populus x berolinensis</name>
    <dbReference type="NCBI Taxonomy" id="444605"/>
    <lineage>
        <taxon>Eukaryota</taxon>
        <taxon>Viridiplantae</taxon>
        <taxon>Streptophyta</taxon>
        <taxon>Embryophyta</taxon>
        <taxon>Tracheophyta</taxon>
        <taxon>Spermatophyta</taxon>
        <taxon>Magnoliopsida</taxon>
        <taxon>eudicotyledons</taxon>
        <taxon>Gunneridae</taxon>
        <taxon>Pentapetalae</taxon>
        <taxon>rosids</taxon>
        <taxon>fabids</taxon>
        <taxon>Malpighiales</taxon>
        <taxon>Salicaceae</taxon>
        <taxon>Saliceae</taxon>
        <taxon>Populus</taxon>
    </lineage>
</organism>
<dbReference type="AlphaFoldDB" id="A0AAD6MB55"/>